<dbReference type="EMBL" id="QCYY01002936">
    <property type="protein sequence ID" value="ROT66419.1"/>
    <property type="molecule type" value="Genomic_DNA"/>
</dbReference>
<keyword evidence="6" id="KW-1185">Reference proteome</keyword>
<dbReference type="InterPro" id="IPR035957">
    <property type="entry name" value="Crust_neurohorm_sf"/>
</dbReference>
<feature type="disulfide bond" evidence="2">
    <location>
        <begin position="59"/>
        <end position="96"/>
    </location>
</feature>
<dbReference type="GO" id="GO:0007623">
    <property type="term" value="P:circadian rhythm"/>
    <property type="evidence" value="ECO:0007669"/>
    <property type="project" value="TreeGrafter"/>
</dbReference>
<comment type="similarity">
    <text evidence="1">Belongs to the arthropod CHH/MIH/GIH/VIH hormone family.</text>
</comment>
<dbReference type="AlphaFoldDB" id="A0A3R7NTN9"/>
<comment type="caution">
    <text evidence="5">The sequence shown here is derived from an EMBL/GenBank/DDBJ whole genome shotgun (WGS) entry which is preliminary data.</text>
</comment>
<dbReference type="Proteomes" id="UP000283509">
    <property type="component" value="Unassembled WGS sequence"/>
</dbReference>
<evidence type="ECO:0000256" key="3">
    <source>
        <dbReference type="SAM" id="SignalP"/>
    </source>
</evidence>
<dbReference type="InterPro" id="IPR031098">
    <property type="entry name" value="Crust_neurohorm"/>
</dbReference>
<reference evidence="5 6" key="2">
    <citation type="submission" date="2019-01" db="EMBL/GenBank/DDBJ databases">
        <title>The decoding of complex shrimp genome reveals the adaptation for benthos swimmer, frequently molting mechanism and breeding impact on genome.</title>
        <authorList>
            <person name="Sun Y."/>
            <person name="Gao Y."/>
            <person name="Yu Y."/>
        </authorList>
    </citation>
    <scope>NUCLEOTIDE SEQUENCE [LARGE SCALE GENOMIC DNA]</scope>
    <source>
        <tissue evidence="5">Muscle</tissue>
    </source>
</reference>
<keyword evidence="3" id="KW-0732">Signal</keyword>
<gene>
    <name evidence="4" type="ORF">C7M84_015554</name>
    <name evidence="5" type="ORF">C7M84_015562</name>
</gene>
<evidence type="ECO:0000256" key="2">
    <source>
        <dbReference type="PIRSR" id="PIRSR631098-51"/>
    </source>
</evidence>
<proteinExistence type="inferred from homology"/>
<dbReference type="SUPFAM" id="SSF81778">
    <property type="entry name" value="Crustacean CHH/MIH/GIH neurohormone"/>
    <property type="match status" value="1"/>
</dbReference>
<evidence type="ECO:0000313" key="5">
    <source>
        <dbReference type="EMBL" id="ROT66427.1"/>
    </source>
</evidence>
<organism evidence="5 6">
    <name type="scientific">Penaeus vannamei</name>
    <name type="common">Whiteleg shrimp</name>
    <name type="synonym">Litopenaeus vannamei</name>
    <dbReference type="NCBI Taxonomy" id="6689"/>
    <lineage>
        <taxon>Eukaryota</taxon>
        <taxon>Metazoa</taxon>
        <taxon>Ecdysozoa</taxon>
        <taxon>Arthropoda</taxon>
        <taxon>Crustacea</taxon>
        <taxon>Multicrustacea</taxon>
        <taxon>Malacostraca</taxon>
        <taxon>Eumalacostraca</taxon>
        <taxon>Eucarida</taxon>
        <taxon>Decapoda</taxon>
        <taxon>Dendrobranchiata</taxon>
        <taxon>Penaeoidea</taxon>
        <taxon>Penaeidae</taxon>
        <taxon>Penaeus</taxon>
    </lineage>
</organism>
<feature type="signal peptide" evidence="3">
    <location>
        <begin position="1"/>
        <end position="17"/>
    </location>
</feature>
<evidence type="ECO:0000313" key="6">
    <source>
        <dbReference type="Proteomes" id="UP000283509"/>
    </source>
</evidence>
<keyword evidence="2" id="KW-1015">Disulfide bond</keyword>
<dbReference type="EMBL" id="QCYY01002936">
    <property type="protein sequence ID" value="ROT66427.1"/>
    <property type="molecule type" value="Genomic_DNA"/>
</dbReference>
<dbReference type="Gene3D" id="1.10.2010.10">
    <property type="entry name" value="Crustacean CHH/MIH/GIH neurohormone"/>
    <property type="match status" value="1"/>
</dbReference>
<evidence type="ECO:0000256" key="1">
    <source>
        <dbReference type="ARBA" id="ARBA00005447"/>
    </source>
</evidence>
<accession>A0A3R7NTN9</accession>
<protein>
    <submittedName>
        <fullName evidence="4">Crustacean hyperglycemic hormone-like peptide</fullName>
    </submittedName>
</protein>
<evidence type="ECO:0000313" key="4">
    <source>
        <dbReference type="EMBL" id="ROT66419.1"/>
    </source>
</evidence>
<reference evidence="5 6" key="1">
    <citation type="submission" date="2018-04" db="EMBL/GenBank/DDBJ databases">
        <authorList>
            <person name="Zhang X."/>
            <person name="Yuan J."/>
            <person name="Li F."/>
            <person name="Xiang J."/>
        </authorList>
    </citation>
    <scope>NUCLEOTIDE SEQUENCE [LARGE SCALE GENOMIC DNA]</scope>
    <source>
        <tissue evidence="5">Muscle</tissue>
    </source>
</reference>
<dbReference type="PANTHER" id="PTHR35981">
    <property type="entry name" value="ION TRANSPORT PEPTIDE, ISOFORM C"/>
    <property type="match status" value="1"/>
</dbReference>
<feature type="chain" id="PRO_5036092542" evidence="3">
    <location>
        <begin position="18"/>
        <end position="126"/>
    </location>
</feature>
<dbReference type="PANTHER" id="PTHR35981:SF2">
    <property type="entry name" value="ION TRANSPORT PEPTIDE, ISOFORM C"/>
    <property type="match status" value="1"/>
</dbReference>
<sequence>MWVILALTASCSVMCHARIMDPGHSRPPFHPLSPPSPSTSSSSASALRVAKRDVFDPSCKGIYNRAIWAKLNRACEDCQNLFRDEMGIYESCREKCFDTKIFPACVIELSLNLNEYMFEAELIREL</sequence>
<name>A0A3R7NTN9_PENVA</name>
<feature type="disulfide bond" evidence="2">
    <location>
        <begin position="78"/>
        <end position="105"/>
    </location>
</feature>
<dbReference type="Pfam" id="PF01147">
    <property type="entry name" value="Crust_neurohorm"/>
    <property type="match status" value="1"/>
</dbReference>
<feature type="disulfide bond" evidence="2">
    <location>
        <begin position="75"/>
        <end position="92"/>
    </location>
</feature>